<proteinExistence type="predicted"/>
<dbReference type="PANTHER" id="PTHR48098">
    <property type="entry name" value="ENTEROCHELIN ESTERASE-RELATED"/>
    <property type="match status" value="1"/>
</dbReference>
<dbReference type="InterPro" id="IPR029058">
    <property type="entry name" value="AB_hydrolase_fold"/>
</dbReference>
<gene>
    <name evidence="1" type="ORF">ACFQHW_06530</name>
</gene>
<organism evidence="1 2">
    <name type="scientific">Lapidilactobacillus achengensis</name>
    <dbReference type="NCBI Taxonomy" id="2486000"/>
    <lineage>
        <taxon>Bacteria</taxon>
        <taxon>Bacillati</taxon>
        <taxon>Bacillota</taxon>
        <taxon>Bacilli</taxon>
        <taxon>Lactobacillales</taxon>
        <taxon>Lactobacillaceae</taxon>
        <taxon>Lapidilactobacillus</taxon>
    </lineage>
</organism>
<dbReference type="RefSeq" id="WP_125598074.1">
    <property type="nucleotide sequence ID" value="NZ_JBHSSM010000016.1"/>
</dbReference>
<dbReference type="EMBL" id="JBHSSM010000016">
    <property type="protein sequence ID" value="MFC6315230.1"/>
    <property type="molecule type" value="Genomic_DNA"/>
</dbReference>
<dbReference type="Pfam" id="PF00756">
    <property type="entry name" value="Esterase"/>
    <property type="match status" value="1"/>
</dbReference>
<evidence type="ECO:0000313" key="1">
    <source>
        <dbReference type="EMBL" id="MFC6315230.1"/>
    </source>
</evidence>
<dbReference type="Proteomes" id="UP001596310">
    <property type="component" value="Unassembled WGS sequence"/>
</dbReference>
<reference evidence="2" key="1">
    <citation type="journal article" date="2019" name="Int. J. Syst. Evol. Microbiol.">
        <title>The Global Catalogue of Microorganisms (GCM) 10K type strain sequencing project: providing services to taxonomists for standard genome sequencing and annotation.</title>
        <authorList>
            <consortium name="The Broad Institute Genomics Platform"/>
            <consortium name="The Broad Institute Genome Sequencing Center for Infectious Disease"/>
            <person name="Wu L."/>
            <person name="Ma J."/>
        </authorList>
    </citation>
    <scope>NUCLEOTIDE SEQUENCE [LARGE SCALE GENOMIC DNA]</scope>
    <source>
        <strain evidence="2">CCM 8897</strain>
    </source>
</reference>
<dbReference type="GO" id="GO:0016787">
    <property type="term" value="F:hydrolase activity"/>
    <property type="evidence" value="ECO:0007669"/>
    <property type="project" value="UniProtKB-KW"/>
</dbReference>
<comment type="caution">
    <text evidence="1">The sequence shown here is derived from an EMBL/GenBank/DDBJ whole genome shotgun (WGS) entry which is preliminary data.</text>
</comment>
<sequence>MVESVSRPGQLLSISLANILEAGLCLRNICVAKRKKLGRRTRLAALPLRTRPDFETSRVLFGLAQNSAHSELTSNFAAQAAAKLLSINPTTDIPSKFLAVATVFKDQYGIIADDWSDSMSIATYRMYSKALNKQTQFNLYLPSKRLERQPVLFLLHGLSDDYAAWLTLSSLARYAGQYPFAIVMPDAGRSYYTNLPNGERYWDYLTEELPLYLKTWLDFPLTRSTTFVAGLSMGGYGAFKMGLTYPERFGAAASLSGRLDIGATWADRAPYFEATFGSQDQFQAGRNNLLNLLANQQVTRLPLLQYIGAEDHLLESNRTFRAFSRQYLEKLDYREQTGNHNWAFWDTYLPSTLTWLNERYQQLNS</sequence>
<accession>A0ABW1UMP8</accession>
<dbReference type="InterPro" id="IPR000801">
    <property type="entry name" value="Esterase-like"/>
</dbReference>
<keyword evidence="2" id="KW-1185">Reference proteome</keyword>
<dbReference type="Gene3D" id="3.40.50.1820">
    <property type="entry name" value="alpha/beta hydrolase"/>
    <property type="match status" value="1"/>
</dbReference>
<dbReference type="SUPFAM" id="SSF53474">
    <property type="entry name" value="alpha/beta-Hydrolases"/>
    <property type="match status" value="1"/>
</dbReference>
<protein>
    <submittedName>
        <fullName evidence="1">Alpha/beta hydrolase</fullName>
    </submittedName>
</protein>
<dbReference type="InterPro" id="IPR050583">
    <property type="entry name" value="Mycobacterial_A85_antigen"/>
</dbReference>
<name>A0ABW1UMP8_9LACO</name>
<keyword evidence="1" id="KW-0378">Hydrolase</keyword>
<dbReference type="PANTHER" id="PTHR48098:SF1">
    <property type="entry name" value="DIACYLGLYCEROL ACYLTRANSFERASE_MYCOLYLTRANSFERASE AG85A"/>
    <property type="match status" value="1"/>
</dbReference>
<evidence type="ECO:0000313" key="2">
    <source>
        <dbReference type="Proteomes" id="UP001596310"/>
    </source>
</evidence>